<dbReference type="SMART" id="SM01067">
    <property type="entry name" value="CBM_3"/>
    <property type="match status" value="1"/>
</dbReference>
<dbReference type="InterPro" id="IPR001956">
    <property type="entry name" value="CBM3"/>
</dbReference>
<dbReference type="RefSeq" id="WP_170844322.1">
    <property type="nucleotide sequence ID" value="NZ_FOAT01000019.1"/>
</dbReference>
<evidence type="ECO:0000259" key="7">
    <source>
        <dbReference type="PROSITE" id="PS50853"/>
    </source>
</evidence>
<sequence>MGKGNFLKRSLACVSAAAMMLTGNAVSIADAAVIDKDNPNNYHNYAEALQLALCFYDANKCGDQVTGDGYYSWRNNCHVKDGYIPLQPMSPMPTIGKGKTDDQLQEDQGLGNTDDGKTKPNLGDTDPSLYVGVNMSQKFIDKNRKYLDPDGDGTLDLTGGWHDAGDHVKFGLPGSYSASTVGWGYYEFRDSYKELGLDKHVEDELHWINDYFMKVTFMDDKDNVIAYCYQVGEGNNDHNYWCPPELQVEDTMVASSSCAVKRPAYFATEEMPASDQCAGAAASLAINYLNFKDTEPAYAKKCLKYAKALYDFAVKTHVEDWEPGKVPNCYSLGYDGGFYTSSYDYDELAWAAVWLYYCTEDYDYINDIIAVDETTINDKGAHPYTGYMKRIITDTGNCWQNIWVHCWDTVWGGVFAKLAPVTNTARDWYIFRYNLEFWSGCAESVDSSEWGYEPVHGHKYFGMDDYLWNTKMTADKIADLPISETSGDFIAKSPKGWAVVSGYGSARYNTAAGLCACVYAKTTKDETFLPWARAQMEYILGNNPMGYAYEVGYGNNFASHPHHRASHCSATQSMDDPVTQVHTLWGALVGGPDLKDNHVDITKDYIYNEVTDDYNAGFCGDLAGLYHYYGRKGGKDAKENKLIENFDMSSNAKGYDQVDEKGNKLPVGYFVSGAKAQEKEDGVQLKVVLHNRTVNPPRFECDVKARYFFNIKELQDKGYGIDYITARIDYDQVAGYSNNKSHATLSDPVKYDNKGTYYVEITWKDCKFYGSRVYQFALTTKMDPDKFIFPEWDSSNDYSYGDLVSFDDDNAAEAITNKITLYADGKLIWGTEPNGKTAADENTSGNNTEVANPTVKCDSTTSNSAKISWSKVSGATKYGVYGNENGTWKKVTELTGTSYTFSGLKPSKSYKIAVLAFVNGKYSSDFSKAITFTTKSESSSTTSDYPEIIKVDYSEDYHQVRLTWKPVKGATNYGIAVYLAGKWRVQTSSISASATSYVTPKNLTPGKSYKVAVAAKVNGTWTVNDSLKHAVTVTVK</sequence>
<reference evidence="9 10" key="1">
    <citation type="submission" date="2016-10" db="EMBL/GenBank/DDBJ databases">
        <authorList>
            <person name="de Groot N.N."/>
        </authorList>
    </citation>
    <scope>NUCLEOTIDE SEQUENCE [LARGE SCALE GENOMIC DNA]</scope>
    <source>
        <strain evidence="9 10">KH2T6</strain>
    </source>
</reference>
<keyword evidence="4" id="KW-0624">Polysaccharide degradation</keyword>
<dbReference type="SUPFAM" id="SSF49384">
    <property type="entry name" value="Carbohydrate-binding domain"/>
    <property type="match status" value="1"/>
</dbReference>
<dbReference type="PROSITE" id="PS51172">
    <property type="entry name" value="CBM3"/>
    <property type="match status" value="1"/>
</dbReference>
<dbReference type="Gene3D" id="2.60.40.710">
    <property type="entry name" value="Endoglucanase-like"/>
    <property type="match status" value="1"/>
</dbReference>
<evidence type="ECO:0000313" key="9">
    <source>
        <dbReference type="EMBL" id="SEL31209.1"/>
    </source>
</evidence>
<evidence type="ECO:0000313" key="10">
    <source>
        <dbReference type="Proteomes" id="UP000186015"/>
    </source>
</evidence>
<feature type="signal peptide" evidence="6">
    <location>
        <begin position="1"/>
        <end position="31"/>
    </location>
</feature>
<keyword evidence="2" id="KW-0119">Carbohydrate metabolism</keyword>
<dbReference type="InterPro" id="IPR001701">
    <property type="entry name" value="Glyco_hydro_9"/>
</dbReference>
<dbReference type="GO" id="GO:0030248">
    <property type="term" value="F:cellulose binding"/>
    <property type="evidence" value="ECO:0007669"/>
    <property type="project" value="InterPro"/>
</dbReference>
<keyword evidence="6" id="KW-0732">Signal</keyword>
<dbReference type="PROSITE" id="PS50853">
    <property type="entry name" value="FN3"/>
    <property type="match status" value="1"/>
</dbReference>
<dbReference type="GO" id="GO:0004553">
    <property type="term" value="F:hydrolase activity, hydrolyzing O-glycosyl compounds"/>
    <property type="evidence" value="ECO:0007669"/>
    <property type="project" value="InterPro"/>
</dbReference>
<dbReference type="GO" id="GO:0000272">
    <property type="term" value="P:polysaccharide catabolic process"/>
    <property type="evidence" value="ECO:0007669"/>
    <property type="project" value="UniProtKB-KW"/>
</dbReference>
<proteinExistence type="predicted"/>
<dbReference type="Pfam" id="PF00041">
    <property type="entry name" value="fn3"/>
    <property type="match status" value="1"/>
</dbReference>
<dbReference type="InterPro" id="IPR036966">
    <property type="entry name" value="CBM3_sf"/>
</dbReference>
<dbReference type="EMBL" id="FOAT01000019">
    <property type="protein sequence ID" value="SEL31209.1"/>
    <property type="molecule type" value="Genomic_DNA"/>
</dbReference>
<feature type="domain" description="Fibronectin type-III" evidence="7">
    <location>
        <begin position="849"/>
        <end position="937"/>
    </location>
</feature>
<feature type="chain" id="PRO_5010292945" evidence="6">
    <location>
        <begin position="32"/>
        <end position="1036"/>
    </location>
</feature>
<dbReference type="InterPro" id="IPR012341">
    <property type="entry name" value="6hp_glycosidase-like_sf"/>
</dbReference>
<evidence type="ECO:0000256" key="6">
    <source>
        <dbReference type="SAM" id="SignalP"/>
    </source>
</evidence>
<evidence type="ECO:0000256" key="1">
    <source>
        <dbReference type="ARBA" id="ARBA00022801"/>
    </source>
</evidence>
<dbReference type="Pfam" id="PF00759">
    <property type="entry name" value="Glyco_hydro_9"/>
    <property type="match status" value="1"/>
</dbReference>
<evidence type="ECO:0000256" key="3">
    <source>
        <dbReference type="ARBA" id="ARBA00023295"/>
    </source>
</evidence>
<dbReference type="AlphaFoldDB" id="A0A1H7P6G7"/>
<dbReference type="CDD" id="cd00063">
    <property type="entry name" value="FN3"/>
    <property type="match status" value="2"/>
</dbReference>
<feature type="region of interest" description="Disordered" evidence="5">
    <location>
        <begin position="90"/>
        <end position="127"/>
    </location>
</feature>
<dbReference type="Proteomes" id="UP000186015">
    <property type="component" value="Unassembled WGS sequence"/>
</dbReference>
<dbReference type="InterPro" id="IPR008928">
    <property type="entry name" value="6-hairpin_glycosidase_sf"/>
</dbReference>
<dbReference type="InterPro" id="IPR013783">
    <property type="entry name" value="Ig-like_fold"/>
</dbReference>
<keyword evidence="3" id="KW-0326">Glycosidase</keyword>
<dbReference type="InterPro" id="IPR008965">
    <property type="entry name" value="CBM2/CBM3_carb-bd_dom_sf"/>
</dbReference>
<dbReference type="Gene3D" id="2.60.40.10">
    <property type="entry name" value="Immunoglobulins"/>
    <property type="match status" value="2"/>
</dbReference>
<accession>A0A1H7P6G7</accession>
<name>A0A1H7P6G7_RUMAL</name>
<dbReference type="InterPro" id="IPR003961">
    <property type="entry name" value="FN3_dom"/>
</dbReference>
<dbReference type="SUPFAM" id="SSF49265">
    <property type="entry name" value="Fibronectin type III"/>
    <property type="match status" value="1"/>
</dbReference>
<organism evidence="9 10">
    <name type="scientific">Ruminococcus albus</name>
    <dbReference type="NCBI Taxonomy" id="1264"/>
    <lineage>
        <taxon>Bacteria</taxon>
        <taxon>Bacillati</taxon>
        <taxon>Bacillota</taxon>
        <taxon>Clostridia</taxon>
        <taxon>Eubacteriales</taxon>
        <taxon>Oscillospiraceae</taxon>
        <taxon>Ruminococcus</taxon>
    </lineage>
</organism>
<gene>
    <name evidence="9" type="ORF">SAMN05216469_11921</name>
</gene>
<protein>
    <submittedName>
        <fullName evidence="9">Fibronectin type III domain-containing protein</fullName>
    </submittedName>
</protein>
<evidence type="ECO:0000256" key="2">
    <source>
        <dbReference type="ARBA" id="ARBA00023277"/>
    </source>
</evidence>
<dbReference type="PANTHER" id="PTHR22298">
    <property type="entry name" value="ENDO-1,4-BETA-GLUCANASE"/>
    <property type="match status" value="1"/>
</dbReference>
<evidence type="ECO:0000256" key="5">
    <source>
        <dbReference type="SAM" id="MobiDB-lite"/>
    </source>
</evidence>
<dbReference type="SUPFAM" id="SSF48208">
    <property type="entry name" value="Six-hairpin glycosidases"/>
    <property type="match status" value="1"/>
</dbReference>
<dbReference type="SMART" id="SM00060">
    <property type="entry name" value="FN3"/>
    <property type="match status" value="2"/>
</dbReference>
<dbReference type="Gene3D" id="1.50.10.10">
    <property type="match status" value="1"/>
</dbReference>
<keyword evidence="1" id="KW-0378">Hydrolase</keyword>
<feature type="domain" description="CBM3" evidence="8">
    <location>
        <begin position="664"/>
        <end position="834"/>
    </location>
</feature>
<dbReference type="InterPro" id="IPR036116">
    <property type="entry name" value="FN3_sf"/>
</dbReference>
<evidence type="ECO:0000259" key="8">
    <source>
        <dbReference type="PROSITE" id="PS51172"/>
    </source>
</evidence>
<evidence type="ECO:0000256" key="4">
    <source>
        <dbReference type="ARBA" id="ARBA00023326"/>
    </source>
</evidence>